<accession>A0A8R1E343</accession>
<feature type="transmembrane region" description="Helical" evidence="1">
    <location>
        <begin position="313"/>
        <end position="337"/>
    </location>
</feature>
<feature type="transmembrane region" description="Helical" evidence="1">
    <location>
        <begin position="125"/>
        <end position="143"/>
    </location>
</feature>
<keyword evidence="1" id="KW-0472">Membrane</keyword>
<proteinExistence type="predicted"/>
<evidence type="ECO:0000313" key="2">
    <source>
        <dbReference type="EnsemblMetazoa" id="CJA18389.1"/>
    </source>
</evidence>
<dbReference type="EnsemblMetazoa" id="CJA18389.1">
    <property type="protein sequence ID" value="CJA18389.1"/>
    <property type="gene ID" value="WBGene00137593"/>
</dbReference>
<keyword evidence="3" id="KW-1185">Reference proteome</keyword>
<organism evidence="2 3">
    <name type="scientific">Caenorhabditis japonica</name>
    <dbReference type="NCBI Taxonomy" id="281687"/>
    <lineage>
        <taxon>Eukaryota</taxon>
        <taxon>Metazoa</taxon>
        <taxon>Ecdysozoa</taxon>
        <taxon>Nematoda</taxon>
        <taxon>Chromadorea</taxon>
        <taxon>Rhabditida</taxon>
        <taxon>Rhabditina</taxon>
        <taxon>Rhabditomorpha</taxon>
        <taxon>Rhabditoidea</taxon>
        <taxon>Rhabditidae</taxon>
        <taxon>Peloderinae</taxon>
        <taxon>Caenorhabditis</taxon>
    </lineage>
</organism>
<feature type="transmembrane region" description="Helical" evidence="1">
    <location>
        <begin position="535"/>
        <end position="564"/>
    </location>
</feature>
<name>A0A8R1E343_CAEJA</name>
<sequence>MDASLFEEEQPEECLEWFPEPVSFKINAETRQLDKMFHFVLDLLSDRDEKLEKRVEEFVVDTLNGKPTGFYDVNEIVFSYMPSIRQLFIAHLCLILAAIIFLAAWKVSLFNEFAKFGELLHLYHYRMALTLVPIFCTLGLFILHSHLSANIELASSGIQSLETSKDENFMPIKTRIQKKMAQYPCIFKRDYLTRMKRTEKTKLYLNWTVNGTYLDMRLQTKFILNTSDHVTTHCRVLDDTVEKIRDKLKKEIKFDELRNRKIILTKEYTNITVPLLKKSVGVYAKALGKIEEFVTEYYQNVVYLPSKHLIQCIYIFALIMLYATFITLICFSVLLFIEYQLKSKANVRNFSENGQHYKLNYSSILLKSAADNQTMLTLLADYHNPSNPIAIDPEFLFVPTARFNKTIEEMAEIVLKYPSYAQNACEKARVAVDQIRNAIKVIHCDDKNMAENFFKIVKETEVLACNISERLKKSPPEPKWIHKTAYSMWKTLIIPGEKDGLIMRTSVIDATNPMQVYFVFENPSKKLQPTILEPMFGMAVCLLITAPIYFVLSIHFMMVLPFTISSEKQNSQMG</sequence>
<dbReference type="Proteomes" id="UP000005237">
    <property type="component" value="Unassembled WGS sequence"/>
</dbReference>
<evidence type="ECO:0000313" key="3">
    <source>
        <dbReference type="Proteomes" id="UP000005237"/>
    </source>
</evidence>
<evidence type="ECO:0000256" key="1">
    <source>
        <dbReference type="SAM" id="Phobius"/>
    </source>
</evidence>
<reference evidence="2" key="2">
    <citation type="submission" date="2022-06" db="UniProtKB">
        <authorList>
            <consortium name="EnsemblMetazoa"/>
        </authorList>
    </citation>
    <scope>IDENTIFICATION</scope>
    <source>
        <strain evidence="2">DF5081</strain>
    </source>
</reference>
<keyword evidence="1" id="KW-1133">Transmembrane helix</keyword>
<reference evidence="3" key="1">
    <citation type="submission" date="2010-08" db="EMBL/GenBank/DDBJ databases">
        <authorList>
            <consortium name="Caenorhabditis japonica Sequencing Consortium"/>
            <person name="Wilson R.K."/>
        </authorList>
    </citation>
    <scope>NUCLEOTIDE SEQUENCE [LARGE SCALE GENOMIC DNA]</scope>
    <source>
        <strain evidence="3">DF5081</strain>
    </source>
</reference>
<protein>
    <submittedName>
        <fullName evidence="2">Uncharacterized protein</fullName>
    </submittedName>
</protein>
<dbReference type="AlphaFoldDB" id="A0A8R1E343"/>
<feature type="transmembrane region" description="Helical" evidence="1">
    <location>
        <begin position="87"/>
        <end position="105"/>
    </location>
</feature>
<keyword evidence="1" id="KW-0812">Transmembrane</keyword>